<dbReference type="STRING" id="1330330.IX53_07425"/>
<dbReference type="OrthoDB" id="9791837at2"/>
<proteinExistence type="predicted"/>
<dbReference type="InterPro" id="IPR041698">
    <property type="entry name" value="Methyltransf_25"/>
</dbReference>
<dbReference type="InterPro" id="IPR050508">
    <property type="entry name" value="Methyltransf_Superfamily"/>
</dbReference>
<dbReference type="SUPFAM" id="SSF53335">
    <property type="entry name" value="S-adenosyl-L-methionine-dependent methyltransferases"/>
    <property type="match status" value="1"/>
</dbReference>
<evidence type="ECO:0000313" key="2">
    <source>
        <dbReference type="EMBL" id="AKI98320.1"/>
    </source>
</evidence>
<dbReference type="Proteomes" id="UP000035159">
    <property type="component" value="Chromosome"/>
</dbReference>
<dbReference type="KEGG" id="kpf:IX53_07425"/>
<dbReference type="PANTHER" id="PTHR42912">
    <property type="entry name" value="METHYLTRANSFERASE"/>
    <property type="match status" value="1"/>
</dbReference>
<sequence length="216" mass="24260">MKILESAPSRYDKGIRILTLGRLDKAYDRLTSHIKKGQRVLDLGCGTGALTLRAAQKDAKVKGIDVNSQMLEIAQKRVSEANLTTNIELCEMGVVELGDEESESYDVVMNGLCFSELTEDELIYTLKEVKRLLKPGGFLLIADEVRPKSTLKRILNWLIRVPLVIITYLITQTTTKAVKNLPEKIEEAGLLIVSIRLNKMENFIELYARKPKEGAK</sequence>
<gene>
    <name evidence="2" type="ORF">IX53_07425</name>
</gene>
<dbReference type="PATRIC" id="fig|1330330.3.peg.1503"/>
<dbReference type="PANTHER" id="PTHR42912:SF80">
    <property type="entry name" value="METHYLTRANSFERASE DOMAIN-CONTAINING PROTEIN"/>
    <property type="match status" value="1"/>
</dbReference>
<dbReference type="EMBL" id="CP011232">
    <property type="protein sequence ID" value="AKI98320.1"/>
    <property type="molecule type" value="Genomic_DNA"/>
</dbReference>
<dbReference type="Gene3D" id="3.40.50.150">
    <property type="entry name" value="Vaccinia Virus protein VP39"/>
    <property type="match status" value="1"/>
</dbReference>
<dbReference type="Pfam" id="PF13649">
    <property type="entry name" value="Methyltransf_25"/>
    <property type="match status" value="1"/>
</dbReference>
<feature type="domain" description="Methyltransferase" evidence="1">
    <location>
        <begin position="40"/>
        <end position="137"/>
    </location>
</feature>
<accession>A0A0G2Z9M4</accession>
<organism evidence="2 3">
    <name type="scientific">Kosmotoga pacifica</name>
    <dbReference type="NCBI Taxonomy" id="1330330"/>
    <lineage>
        <taxon>Bacteria</taxon>
        <taxon>Thermotogati</taxon>
        <taxon>Thermotogota</taxon>
        <taxon>Thermotogae</taxon>
        <taxon>Kosmotogales</taxon>
        <taxon>Kosmotogaceae</taxon>
        <taxon>Kosmotoga</taxon>
    </lineage>
</organism>
<name>A0A0G2Z9M4_9BACT</name>
<dbReference type="AlphaFoldDB" id="A0A0G2Z9M4"/>
<evidence type="ECO:0000313" key="3">
    <source>
        <dbReference type="Proteomes" id="UP000035159"/>
    </source>
</evidence>
<dbReference type="NCBIfam" id="NF043040">
    <property type="entry name" value="corrin_prot_MT"/>
    <property type="match status" value="1"/>
</dbReference>
<dbReference type="InterPro" id="IPR029063">
    <property type="entry name" value="SAM-dependent_MTases_sf"/>
</dbReference>
<protein>
    <recommendedName>
        <fullName evidence="1">Methyltransferase domain-containing protein</fullName>
    </recommendedName>
</protein>
<keyword evidence="3" id="KW-1185">Reference proteome</keyword>
<evidence type="ECO:0000259" key="1">
    <source>
        <dbReference type="Pfam" id="PF13649"/>
    </source>
</evidence>
<reference evidence="2 3" key="1">
    <citation type="submission" date="2015-04" db="EMBL/GenBank/DDBJ databases">
        <title>Complete Genome Sequence of Kosmotoga pacifica SLHLJ1.</title>
        <authorList>
            <person name="Jiang L.J."/>
            <person name="Shao Z.Z."/>
            <person name="Jebbar M."/>
        </authorList>
    </citation>
    <scope>NUCLEOTIDE SEQUENCE [LARGE SCALE GENOMIC DNA]</scope>
    <source>
        <strain evidence="2 3">SLHLJ1</strain>
    </source>
</reference>
<dbReference type="GO" id="GO:0008168">
    <property type="term" value="F:methyltransferase activity"/>
    <property type="evidence" value="ECO:0007669"/>
    <property type="project" value="TreeGrafter"/>
</dbReference>
<dbReference type="CDD" id="cd02440">
    <property type="entry name" value="AdoMet_MTases"/>
    <property type="match status" value="1"/>
</dbReference>